<dbReference type="Proteomes" id="UP001145072">
    <property type="component" value="Unassembled WGS sequence"/>
</dbReference>
<evidence type="ECO:0000313" key="2">
    <source>
        <dbReference type="EMBL" id="MDC3419140.1"/>
    </source>
</evidence>
<sequence length="108" mass="12475">MFLCITATVMFLSISPSMQSTIQVTQAEEVPSYAKWGRLAVKTAIDKYPNAKLIDYEYQGSHRRKTSTVEKFKLWLKEDKKEFGLIVSIEYDIATEETMDIKITETKK</sequence>
<dbReference type="InterPro" id="IPR024987">
    <property type="entry name" value="DUF3889"/>
</dbReference>
<dbReference type="Gene3D" id="3.10.450.390">
    <property type="entry name" value="Protein of unknown function DUF3889"/>
    <property type="match status" value="1"/>
</dbReference>
<keyword evidence="3" id="KW-1185">Reference proteome</keyword>
<reference evidence="2" key="1">
    <citation type="submission" date="2022-06" db="EMBL/GenBank/DDBJ databases">
        <title>Aquibacillus sp. a new bacterium isolated from soil saline samples.</title>
        <authorList>
            <person name="Galisteo C."/>
            <person name="De La Haba R."/>
            <person name="Sanchez-Porro C."/>
            <person name="Ventosa A."/>
        </authorList>
    </citation>
    <scope>NUCLEOTIDE SEQUENCE</scope>
    <source>
        <strain evidence="2">JCM 12387</strain>
    </source>
</reference>
<dbReference type="Pfam" id="PF13028">
    <property type="entry name" value="DUF3889"/>
    <property type="match status" value="1"/>
</dbReference>
<organism evidence="2 3">
    <name type="scientific">Aquibacillus koreensis</name>
    <dbReference type="NCBI Taxonomy" id="279446"/>
    <lineage>
        <taxon>Bacteria</taxon>
        <taxon>Bacillati</taxon>
        <taxon>Bacillota</taxon>
        <taxon>Bacilli</taxon>
        <taxon>Bacillales</taxon>
        <taxon>Bacillaceae</taxon>
        <taxon>Aquibacillus</taxon>
    </lineage>
</organism>
<evidence type="ECO:0000256" key="1">
    <source>
        <dbReference type="SAM" id="SignalP"/>
    </source>
</evidence>
<accession>A0A9X4AI93</accession>
<gene>
    <name evidence="2" type="ORF">NC661_01945</name>
</gene>
<comment type="caution">
    <text evidence="2">The sequence shown here is derived from an EMBL/GenBank/DDBJ whole genome shotgun (WGS) entry which is preliminary data.</text>
</comment>
<feature type="chain" id="PRO_5040965145" evidence="1">
    <location>
        <begin position="21"/>
        <end position="108"/>
    </location>
</feature>
<protein>
    <submittedName>
        <fullName evidence="2">YqzG/YhdC family protein</fullName>
    </submittedName>
</protein>
<proteinExistence type="predicted"/>
<dbReference type="EMBL" id="JAMQJZ010000001">
    <property type="protein sequence ID" value="MDC3419140.1"/>
    <property type="molecule type" value="Genomic_DNA"/>
</dbReference>
<name>A0A9X4AI93_9BACI</name>
<keyword evidence="1" id="KW-0732">Signal</keyword>
<dbReference type="AlphaFoldDB" id="A0A9X4AI93"/>
<dbReference type="RefSeq" id="WP_259872024.1">
    <property type="nucleotide sequence ID" value="NZ_JAMQJZ010000001.1"/>
</dbReference>
<evidence type="ECO:0000313" key="3">
    <source>
        <dbReference type="Proteomes" id="UP001145072"/>
    </source>
</evidence>
<feature type="signal peptide" evidence="1">
    <location>
        <begin position="1"/>
        <end position="20"/>
    </location>
</feature>